<dbReference type="GO" id="GO:0005778">
    <property type="term" value="C:peroxisomal membrane"/>
    <property type="evidence" value="ECO:0007669"/>
    <property type="project" value="TreeGrafter"/>
</dbReference>
<evidence type="ECO:0000313" key="7">
    <source>
        <dbReference type="Proteomes" id="UP001140094"/>
    </source>
</evidence>
<sequence>MAVDDREDTVQTSAGHMGMQVIGSGGIRELDDGAEASGRWEERDDALEADEAWIGAGGQHFAGLSMRIARGQHTLVVGGSRERRAALAAALTGGGAQQLWGGVIRSPAAHRGVAHVGGRAYVRAGSTLWDLLVFPHDKARALRRGVAERQLAALLGHLGFGFLLELVHDDWAMSIDWAKVLGARDLAALALCRLLYHAPAFALVDDAALAALAPANVQSLFAAANHHRITIVVLAAADPFEPHISASLDSRNANHSETHGSAGFLASIGEFSRALRLREGNAWQFCAFGYGSAERVAFDAGAEPTWVWALHDTAALGSKADGEYRSRLQRRASTLSQCSTTERRWLVTPEYPLSPVHADRGSRRHSSRLVSPVLSPRSSVSDLGAATTLDISSLGSRLRRVDSVLSSLSASRQPTPPPAAAGPGASAVPAIEEHPTEEPLPCDDTVFATPESTPAPADAPAENSKSSAESDRSAEECDAASLARPRNYRRSTRPGMGLSPRTAPKPMAAALSFIPPVASHDERPRSRRYSRAAADMTLAASGNVSEGSAVSASTPSNRSSALISEDAAPAAALLKSSVTPVPPDACGQLPAERRPSAHLPAASPSRIPRPRSSVPAHRHAHSPSTSSARSYSSAIASSSSSAVSVATSADRRTRNPIRPIQLPTPVDELTAALENL</sequence>
<evidence type="ECO:0000256" key="3">
    <source>
        <dbReference type="ARBA" id="ARBA00022989"/>
    </source>
</evidence>
<evidence type="ECO:0000313" key="6">
    <source>
        <dbReference type="EMBL" id="KAJ2807626.1"/>
    </source>
</evidence>
<feature type="region of interest" description="Disordered" evidence="5">
    <location>
        <begin position="574"/>
        <end position="663"/>
    </location>
</feature>
<evidence type="ECO:0000256" key="1">
    <source>
        <dbReference type="ARBA" id="ARBA00022448"/>
    </source>
</evidence>
<feature type="compositionally biased region" description="Low complexity" evidence="5">
    <location>
        <begin position="600"/>
        <end position="615"/>
    </location>
</feature>
<organism evidence="6 7">
    <name type="scientific">Coemansia guatemalensis</name>
    <dbReference type="NCBI Taxonomy" id="2761395"/>
    <lineage>
        <taxon>Eukaryota</taxon>
        <taxon>Fungi</taxon>
        <taxon>Fungi incertae sedis</taxon>
        <taxon>Zoopagomycota</taxon>
        <taxon>Kickxellomycotina</taxon>
        <taxon>Kickxellomycetes</taxon>
        <taxon>Kickxellales</taxon>
        <taxon>Kickxellaceae</taxon>
        <taxon>Coemansia</taxon>
    </lineage>
</organism>
<dbReference type="PANTHER" id="PTHR11384">
    <property type="entry name" value="ATP-BINDING CASSETTE, SUB-FAMILY D MEMBER"/>
    <property type="match status" value="1"/>
</dbReference>
<keyword evidence="6" id="KW-0067">ATP-binding</keyword>
<feature type="region of interest" description="Disordered" evidence="5">
    <location>
        <begin position="435"/>
        <end position="562"/>
    </location>
</feature>
<dbReference type="OrthoDB" id="422637at2759"/>
<feature type="region of interest" description="Disordered" evidence="5">
    <location>
        <begin position="407"/>
        <end position="426"/>
    </location>
</feature>
<keyword evidence="1" id="KW-0813">Transport</keyword>
<dbReference type="InterPro" id="IPR050835">
    <property type="entry name" value="ABC_transporter_sub-D"/>
</dbReference>
<evidence type="ECO:0000256" key="4">
    <source>
        <dbReference type="ARBA" id="ARBA00023136"/>
    </source>
</evidence>
<feature type="region of interest" description="Disordered" evidence="5">
    <location>
        <begin position="356"/>
        <end position="380"/>
    </location>
</feature>
<dbReference type="GO" id="GO:0042626">
    <property type="term" value="F:ATPase-coupled transmembrane transporter activity"/>
    <property type="evidence" value="ECO:0007669"/>
    <property type="project" value="TreeGrafter"/>
</dbReference>
<name>A0A9W8HZL5_9FUNG</name>
<keyword evidence="3" id="KW-1133">Transmembrane helix</keyword>
<keyword evidence="6" id="KW-0547">Nucleotide-binding</keyword>
<feature type="compositionally biased region" description="Polar residues" evidence="5">
    <location>
        <begin position="540"/>
        <end position="562"/>
    </location>
</feature>
<dbReference type="GO" id="GO:0007031">
    <property type="term" value="P:peroxisome organization"/>
    <property type="evidence" value="ECO:0007669"/>
    <property type="project" value="TreeGrafter"/>
</dbReference>
<feature type="compositionally biased region" description="Low complexity" evidence="5">
    <location>
        <begin position="622"/>
        <end position="648"/>
    </location>
</feature>
<protein>
    <submittedName>
        <fullName evidence="6">ATP-binding cassette long-chain fatty acid transporter pxa2</fullName>
    </submittedName>
</protein>
<keyword evidence="4" id="KW-0472">Membrane</keyword>
<evidence type="ECO:0000256" key="2">
    <source>
        <dbReference type="ARBA" id="ARBA00022692"/>
    </source>
</evidence>
<dbReference type="GO" id="GO:0042760">
    <property type="term" value="P:very long-chain fatty acid catabolic process"/>
    <property type="evidence" value="ECO:0007669"/>
    <property type="project" value="TreeGrafter"/>
</dbReference>
<dbReference type="Proteomes" id="UP001140094">
    <property type="component" value="Unassembled WGS sequence"/>
</dbReference>
<keyword evidence="7" id="KW-1185">Reference proteome</keyword>
<dbReference type="GO" id="GO:0015910">
    <property type="term" value="P:long-chain fatty acid import into peroxisome"/>
    <property type="evidence" value="ECO:0007669"/>
    <property type="project" value="TreeGrafter"/>
</dbReference>
<gene>
    <name evidence="6" type="primary">PXA2_1</name>
    <name evidence="6" type="ORF">H4R20_001215</name>
</gene>
<evidence type="ECO:0000256" key="5">
    <source>
        <dbReference type="SAM" id="MobiDB-lite"/>
    </source>
</evidence>
<feature type="compositionally biased region" description="Low complexity" evidence="5">
    <location>
        <begin position="368"/>
        <end position="380"/>
    </location>
</feature>
<reference evidence="6" key="1">
    <citation type="submission" date="2022-07" db="EMBL/GenBank/DDBJ databases">
        <title>Phylogenomic reconstructions and comparative analyses of Kickxellomycotina fungi.</title>
        <authorList>
            <person name="Reynolds N.K."/>
            <person name="Stajich J.E."/>
            <person name="Barry K."/>
            <person name="Grigoriev I.V."/>
            <person name="Crous P."/>
            <person name="Smith M.E."/>
        </authorList>
    </citation>
    <scope>NUCLEOTIDE SEQUENCE</scope>
    <source>
        <strain evidence="6">NRRL 1565</strain>
    </source>
</reference>
<feature type="region of interest" description="Disordered" evidence="5">
    <location>
        <begin position="1"/>
        <end position="22"/>
    </location>
</feature>
<dbReference type="EMBL" id="JANBUO010000095">
    <property type="protein sequence ID" value="KAJ2807626.1"/>
    <property type="molecule type" value="Genomic_DNA"/>
</dbReference>
<dbReference type="GO" id="GO:0006635">
    <property type="term" value="P:fatty acid beta-oxidation"/>
    <property type="evidence" value="ECO:0007669"/>
    <property type="project" value="TreeGrafter"/>
</dbReference>
<dbReference type="GO" id="GO:0005324">
    <property type="term" value="F:long-chain fatty acid transmembrane transporter activity"/>
    <property type="evidence" value="ECO:0007669"/>
    <property type="project" value="TreeGrafter"/>
</dbReference>
<comment type="caution">
    <text evidence="6">The sequence shown here is derived from an EMBL/GenBank/DDBJ whole genome shotgun (WGS) entry which is preliminary data.</text>
</comment>
<keyword evidence="2" id="KW-0812">Transmembrane</keyword>
<dbReference type="AlphaFoldDB" id="A0A9W8HZL5"/>
<proteinExistence type="predicted"/>
<accession>A0A9W8HZL5</accession>
<dbReference type="GO" id="GO:0005524">
    <property type="term" value="F:ATP binding"/>
    <property type="evidence" value="ECO:0007669"/>
    <property type="project" value="UniProtKB-KW"/>
</dbReference>
<dbReference type="PANTHER" id="PTHR11384:SF59">
    <property type="entry name" value="LYSOSOMAL COBALAMIN TRANSPORTER ABCD4"/>
    <property type="match status" value="1"/>
</dbReference>